<dbReference type="Gene3D" id="3.40.50.11970">
    <property type="match status" value="1"/>
</dbReference>
<dbReference type="PROSITE" id="PS51257">
    <property type="entry name" value="PROKAR_LIPOPROTEIN"/>
    <property type="match status" value="1"/>
</dbReference>
<dbReference type="PANTHER" id="PTHR37835:SF1">
    <property type="entry name" value="ALPHA-CLOSTRIPAIN"/>
    <property type="match status" value="1"/>
</dbReference>
<reference evidence="2" key="1">
    <citation type="journal article" date="2019" name="Int. J. Syst. Evol. Microbiol.">
        <title>The Global Catalogue of Microorganisms (GCM) 10K type strain sequencing project: providing services to taxonomists for standard genome sequencing and annotation.</title>
        <authorList>
            <consortium name="The Broad Institute Genomics Platform"/>
            <consortium name="The Broad Institute Genome Sequencing Center for Infectious Disease"/>
            <person name="Wu L."/>
            <person name="Ma J."/>
        </authorList>
    </citation>
    <scope>NUCLEOTIDE SEQUENCE [LARGE SCALE GENOMIC DNA]</scope>
    <source>
        <strain evidence="2">KCTC 12848</strain>
    </source>
</reference>
<keyword evidence="2" id="KW-1185">Reference proteome</keyword>
<dbReference type="InterPro" id="IPR005077">
    <property type="entry name" value="Peptidase_C11"/>
</dbReference>
<dbReference type="Proteomes" id="UP001597425">
    <property type="component" value="Unassembled WGS sequence"/>
</dbReference>
<dbReference type="EMBL" id="JBHUJD010000010">
    <property type="protein sequence ID" value="MFD2310704.1"/>
    <property type="molecule type" value="Genomic_DNA"/>
</dbReference>
<dbReference type="Pfam" id="PF03415">
    <property type="entry name" value="Peptidase_C11"/>
    <property type="match status" value="1"/>
</dbReference>
<comment type="caution">
    <text evidence="1">The sequence shown here is derived from an EMBL/GenBank/DDBJ whole genome shotgun (WGS) entry which is preliminary data.</text>
</comment>
<organism evidence="1 2">
    <name type="scientific">Microbulbifer halophilus</name>
    <dbReference type="NCBI Taxonomy" id="453963"/>
    <lineage>
        <taxon>Bacteria</taxon>
        <taxon>Pseudomonadati</taxon>
        <taxon>Pseudomonadota</taxon>
        <taxon>Gammaproteobacteria</taxon>
        <taxon>Cellvibrionales</taxon>
        <taxon>Microbulbiferaceae</taxon>
        <taxon>Microbulbifer</taxon>
    </lineage>
</organism>
<protein>
    <submittedName>
        <fullName evidence="1">Clostripain-related cysteine peptidase</fullName>
    </submittedName>
</protein>
<evidence type="ECO:0000313" key="1">
    <source>
        <dbReference type="EMBL" id="MFD2310704.1"/>
    </source>
</evidence>
<sequence>MTSTNPRKASIRALYPLLAVVALLLFGCDSDSGASRRLQQGPASGETKEWTFLAYMNGDNALVDSATSDFQRMAAADLGGNVNLLVFIDYDASQEKRNKQGEGTGEKYPRGAFLFRLPGGGGDPQLVQWFDELNMDNPATLRRAVARAFSLFPSRRRALLLWDHGGSWPWGFGGDQQDGTLESPRGIRTAEIAGAVRSGLERAALSAPLDLLGFDACLLAGAEVTQDLVGVTRLYLAPAEMDYGGSWNYTGFLSYLGANPEADLKQLGKAEVALWDQWKTGGGKQISDPLLRSQIALDMEAYPDFVAAFADFAEGVRQLSATEGIDFTRAAIFAQPTYSQSLAEPAERNTELRDVGQFLDAVAEEVDALAGKALTARMALAEATIAVSQGDLRRGQSGFHLELPPTTETTPELLENYARNATGFAEATGWDRVLDHYADFNDHSPPTIQSNLDESGNPPVLTFSVPEADAAAAEVDLAIVDPDNPDQAVHTGLIARGVIEPGTDYRVAWDGRVTTLPDGKGGQQLVDVQVWEAPPHDFTGAPAEPPILAIPGIFTETDGDKANAWLLYREGATAVEDIVLTLSPGGASAIALAEAANEGTFTPSLQVISPNAPDSTPAPRMGSPIPVRAQIPISKEPAAAGHYVLITIAADVFGNGAVAQHPFDFTGP</sequence>
<proteinExistence type="predicted"/>
<gene>
    <name evidence="1" type="ORF">ACFSKX_09785</name>
</gene>
<dbReference type="PANTHER" id="PTHR37835">
    <property type="entry name" value="ALPHA-CLOSTRIPAIN"/>
    <property type="match status" value="1"/>
</dbReference>
<accession>A0ABW5EBF0</accession>
<evidence type="ECO:0000313" key="2">
    <source>
        <dbReference type="Proteomes" id="UP001597425"/>
    </source>
</evidence>
<name>A0ABW5EBF0_9GAMM</name>
<dbReference type="RefSeq" id="WP_265720784.1">
    <property type="nucleotide sequence ID" value="NZ_JAPIVK010000005.1"/>
</dbReference>